<dbReference type="AlphaFoldDB" id="A0A8H8DIN0"/>
<feature type="compositionally biased region" description="Basic and acidic residues" evidence="1">
    <location>
        <begin position="52"/>
        <end position="74"/>
    </location>
</feature>
<gene>
    <name evidence="2" type="ORF">BJ554DRAFT_354</name>
</gene>
<proteinExistence type="predicted"/>
<comment type="caution">
    <text evidence="2">The sequence shown here is derived from an EMBL/GenBank/DDBJ whole genome shotgun (WGS) entry which is preliminary data.</text>
</comment>
<feature type="compositionally biased region" description="Basic residues" evidence="1">
    <location>
        <begin position="90"/>
        <end position="99"/>
    </location>
</feature>
<feature type="compositionally biased region" description="Low complexity" evidence="1">
    <location>
        <begin position="147"/>
        <end position="158"/>
    </location>
</feature>
<evidence type="ECO:0000313" key="2">
    <source>
        <dbReference type="EMBL" id="KAG5459262.1"/>
    </source>
</evidence>
<feature type="region of interest" description="Disordered" evidence="1">
    <location>
        <begin position="36"/>
        <end position="114"/>
    </location>
</feature>
<dbReference type="EMBL" id="JAEFCI010007129">
    <property type="protein sequence ID" value="KAG5459262.1"/>
    <property type="molecule type" value="Genomic_DNA"/>
</dbReference>
<name>A0A8H8DIN0_9FUNG</name>
<dbReference type="Proteomes" id="UP000673691">
    <property type="component" value="Unassembled WGS sequence"/>
</dbReference>
<evidence type="ECO:0000256" key="1">
    <source>
        <dbReference type="SAM" id="MobiDB-lite"/>
    </source>
</evidence>
<organism evidence="2 3">
    <name type="scientific">Olpidium bornovanus</name>
    <dbReference type="NCBI Taxonomy" id="278681"/>
    <lineage>
        <taxon>Eukaryota</taxon>
        <taxon>Fungi</taxon>
        <taxon>Fungi incertae sedis</taxon>
        <taxon>Olpidiomycota</taxon>
        <taxon>Olpidiomycotina</taxon>
        <taxon>Olpidiomycetes</taxon>
        <taxon>Olpidiales</taxon>
        <taxon>Olpidiaceae</taxon>
        <taxon>Olpidium</taxon>
    </lineage>
</organism>
<feature type="region of interest" description="Disordered" evidence="1">
    <location>
        <begin position="134"/>
        <end position="188"/>
    </location>
</feature>
<protein>
    <submittedName>
        <fullName evidence="2">Uncharacterized protein</fullName>
    </submittedName>
</protein>
<feature type="compositionally biased region" description="Low complexity" evidence="1">
    <location>
        <begin position="100"/>
        <end position="111"/>
    </location>
</feature>
<accession>A0A8H8DIN0</accession>
<keyword evidence="3" id="KW-1185">Reference proteome</keyword>
<reference evidence="2 3" key="1">
    <citation type="journal article" name="Sci. Rep.">
        <title>Genome-scale phylogenetic analyses confirm Olpidium as the closest living zoosporic fungus to the non-flagellated, terrestrial fungi.</title>
        <authorList>
            <person name="Chang Y."/>
            <person name="Rochon D."/>
            <person name="Sekimoto S."/>
            <person name="Wang Y."/>
            <person name="Chovatia M."/>
            <person name="Sandor L."/>
            <person name="Salamov A."/>
            <person name="Grigoriev I.V."/>
            <person name="Stajich J.E."/>
            <person name="Spatafora J.W."/>
        </authorList>
    </citation>
    <scope>NUCLEOTIDE SEQUENCE [LARGE SCALE GENOMIC DNA]</scope>
    <source>
        <strain evidence="2">S191</strain>
    </source>
</reference>
<evidence type="ECO:0000313" key="3">
    <source>
        <dbReference type="Proteomes" id="UP000673691"/>
    </source>
</evidence>
<sequence>MCRSCRGAADGFCKPQKKKKPKWIFFVAWEKAGEKGWGRRFEGDHPQTWSAKFEDRERGRDRDPRGRNEFWEGRRHWRAPQLSPPPAARPKTRPTRKCVARATEPRPTQRTPRARPKYVVNAKGKFCFFFFKTPPPQKKTLFRPRAARASSNLAARDSGTGGGGPSDGAVRKPVVRPTTPRKEGKSGV</sequence>
<feature type="compositionally biased region" description="Basic and acidic residues" evidence="1">
    <location>
        <begin position="36"/>
        <end position="45"/>
    </location>
</feature>